<evidence type="ECO:0000313" key="2">
    <source>
        <dbReference type="EMBL" id="KAK6949988.1"/>
    </source>
</evidence>
<organism evidence="2 3">
    <name type="scientific">Daldinia eschscholtzii</name>
    <dbReference type="NCBI Taxonomy" id="292717"/>
    <lineage>
        <taxon>Eukaryota</taxon>
        <taxon>Fungi</taxon>
        <taxon>Dikarya</taxon>
        <taxon>Ascomycota</taxon>
        <taxon>Pezizomycotina</taxon>
        <taxon>Sordariomycetes</taxon>
        <taxon>Xylariomycetidae</taxon>
        <taxon>Xylariales</taxon>
        <taxon>Hypoxylaceae</taxon>
        <taxon>Daldinia</taxon>
    </lineage>
</organism>
<keyword evidence="3" id="KW-1185">Reference proteome</keyword>
<evidence type="ECO:0000313" key="3">
    <source>
        <dbReference type="Proteomes" id="UP001369815"/>
    </source>
</evidence>
<dbReference type="EMBL" id="JBANMG010000008">
    <property type="protein sequence ID" value="KAK6949988.1"/>
    <property type="molecule type" value="Genomic_DNA"/>
</dbReference>
<keyword evidence="1" id="KW-0175">Coiled coil</keyword>
<proteinExistence type="predicted"/>
<dbReference type="AlphaFoldDB" id="A0AAX6MBC0"/>
<dbReference type="Proteomes" id="UP001369815">
    <property type="component" value="Unassembled WGS sequence"/>
</dbReference>
<comment type="caution">
    <text evidence="2">The sequence shown here is derived from an EMBL/GenBank/DDBJ whole genome shotgun (WGS) entry which is preliminary data.</text>
</comment>
<sequence>MREQCRLGVCDEEDDNDNRIDKADVLVYLSTRWYARPKVRYKPSIAQFTPTSSPELDKLLDTIRHKIILPAYLPTDQRKKMFSPKYEKKLQSDPIIIEIDGEVFKFRYQNPFKDIPQTRRSVVNAVSRFEAPEDFANLRPLIEGVAYAQRHFDPSFYCKILRVLGAKGRIFDVIELARGVARSGFRLDSSEKVNEVLHWVQMKAVDADWDPAETAQAFRWAEMVLELMQEENHLPKRHKNEYLLKGELPLHRDPMVLLAPLHLAAALVSKQGAEADEVVVDKLVKYARDVVRLWPQGKKLSEVQPAALYEEYDKMGYLQEPNKYVVITAPLLRGLEIAIEALETRNPDLAAQLRSRRDILSAEVKEALGKARGNRGKAVYEKLYNNAA</sequence>
<evidence type="ECO:0000256" key="1">
    <source>
        <dbReference type="SAM" id="Coils"/>
    </source>
</evidence>
<protein>
    <submittedName>
        <fullName evidence="2">Uncharacterized protein</fullName>
    </submittedName>
</protein>
<name>A0AAX6MBC0_9PEZI</name>
<feature type="coiled-coil region" evidence="1">
    <location>
        <begin position="332"/>
        <end position="370"/>
    </location>
</feature>
<reference evidence="2 3" key="1">
    <citation type="journal article" date="2024" name="Front Chem Biol">
        <title>Unveiling the potential of Daldinia eschscholtzii MFLUCC 19-0629 through bioactivity and bioinformatics studies for enhanced sustainable agriculture production.</title>
        <authorList>
            <person name="Brooks S."/>
            <person name="Weaver J.A."/>
            <person name="Klomchit A."/>
            <person name="Alharthi S.A."/>
            <person name="Onlamun T."/>
            <person name="Nurani R."/>
            <person name="Vong T.K."/>
            <person name="Alberti F."/>
            <person name="Greco C."/>
        </authorList>
    </citation>
    <scope>NUCLEOTIDE SEQUENCE [LARGE SCALE GENOMIC DNA]</scope>
    <source>
        <strain evidence="2">MFLUCC 19-0629</strain>
    </source>
</reference>
<accession>A0AAX6MBC0</accession>
<gene>
    <name evidence="2" type="ORF">Daesc_008311</name>
</gene>